<dbReference type="Pfam" id="PF02990">
    <property type="entry name" value="EMP70"/>
    <property type="match status" value="1"/>
</dbReference>
<evidence type="ECO:0000256" key="7">
    <source>
        <dbReference type="ARBA" id="ARBA00022989"/>
    </source>
</evidence>
<keyword evidence="8 9" id="KW-0472">Membrane</keyword>
<keyword evidence="4 9" id="KW-0812">Transmembrane</keyword>
<comment type="similarity">
    <text evidence="3 9">Belongs to the nonaspanin (TM9SF) (TC 9.A.2) family.</text>
</comment>
<keyword evidence="6" id="KW-0967">Endosome</keyword>
<organism evidence="10 11">
    <name type="scientific">Dioscorea zingiberensis</name>
    <dbReference type="NCBI Taxonomy" id="325984"/>
    <lineage>
        <taxon>Eukaryota</taxon>
        <taxon>Viridiplantae</taxon>
        <taxon>Streptophyta</taxon>
        <taxon>Embryophyta</taxon>
        <taxon>Tracheophyta</taxon>
        <taxon>Spermatophyta</taxon>
        <taxon>Magnoliopsida</taxon>
        <taxon>Liliopsida</taxon>
        <taxon>Dioscoreales</taxon>
        <taxon>Dioscoreaceae</taxon>
        <taxon>Dioscorea</taxon>
    </lineage>
</organism>
<feature type="transmembrane region" description="Helical" evidence="9">
    <location>
        <begin position="491"/>
        <end position="514"/>
    </location>
</feature>
<keyword evidence="11" id="KW-1185">Reference proteome</keyword>
<keyword evidence="5" id="KW-0732">Signal</keyword>
<gene>
    <name evidence="10" type="ORF">J5N97_006638</name>
</gene>
<evidence type="ECO:0000313" key="11">
    <source>
        <dbReference type="Proteomes" id="UP001085076"/>
    </source>
</evidence>
<dbReference type="OrthoDB" id="1666796at2759"/>
<feature type="transmembrane region" description="Helical" evidence="9">
    <location>
        <begin position="370"/>
        <end position="394"/>
    </location>
</feature>
<reference evidence="10" key="1">
    <citation type="submission" date="2021-03" db="EMBL/GenBank/DDBJ databases">
        <authorList>
            <person name="Li Z."/>
            <person name="Yang C."/>
        </authorList>
    </citation>
    <scope>NUCLEOTIDE SEQUENCE</scope>
    <source>
        <strain evidence="10">Dzin_1.0</strain>
        <tissue evidence="10">Leaf</tissue>
    </source>
</reference>
<dbReference type="AlphaFoldDB" id="A0A9D5DDK0"/>
<feature type="transmembrane region" description="Helical" evidence="9">
    <location>
        <begin position="458"/>
        <end position="479"/>
    </location>
</feature>
<dbReference type="Proteomes" id="UP001085076">
    <property type="component" value="Miscellaneous, Linkage group lg01"/>
</dbReference>
<evidence type="ECO:0000256" key="3">
    <source>
        <dbReference type="ARBA" id="ARBA00005227"/>
    </source>
</evidence>
<evidence type="ECO:0000256" key="6">
    <source>
        <dbReference type="ARBA" id="ARBA00022753"/>
    </source>
</evidence>
<proteinExistence type="inferred from homology"/>
<evidence type="ECO:0000256" key="2">
    <source>
        <dbReference type="ARBA" id="ARBA00004653"/>
    </source>
</evidence>
<dbReference type="GO" id="GO:0000139">
    <property type="term" value="C:Golgi membrane"/>
    <property type="evidence" value="ECO:0007669"/>
    <property type="project" value="UniProtKB-SubCell"/>
</dbReference>
<comment type="caution">
    <text evidence="10">The sequence shown here is derived from an EMBL/GenBank/DDBJ whole genome shotgun (WGS) entry which is preliminary data.</text>
</comment>
<evidence type="ECO:0000313" key="10">
    <source>
        <dbReference type="EMBL" id="KAJ0988282.1"/>
    </source>
</evidence>
<feature type="transmembrane region" description="Helical" evidence="9">
    <location>
        <begin position="420"/>
        <end position="446"/>
    </location>
</feature>
<evidence type="ECO:0000256" key="8">
    <source>
        <dbReference type="ARBA" id="ARBA00023136"/>
    </source>
</evidence>
<sequence length="558" mass="62896">MKNINLGSFLRERGSINLLIGSLYLCTWDPLSKQEANLLRQMSHDLYQTNMILDDLPVLRFINNGHVQFKFMGFPLGYSTIPLGGTFDNNYIVNHLKFRISVRPLSLGSSQLMEIVRFEVVPCSIKHDHQAMSELQMYDGIIINHPVSCTPGLEHEPQLIGENETVSFTYQVEFVQRNDLTWSSRWNAYLEDELEEYRWSSILNSVITISLLAGCLFFKVSRNSELKEDRMPLVTRGVPRWWKYHHDVVKEPSCSSVLFCAMVGNGIQLATTGVVTTTFAALGQMSPGSQQTLMIITVVSIVCYILSGFPAGYASVWLWRRFKEGGNSDGWKSVAWSVSCLFNATIFIIFMVMNKIHAANGSTGAVPWSVYWTLLSLWFCLSLPCTFTGGFMAAARPSSYHNPAGLVQQVQQPRRTIRTWLIVLLAGLVPFGIVFVELFFFLRSIWLVRLYNAHNLPLLLLVLLMLMSACGLVSTFIADRCACNEDRGWRWKAFFASGLTGLYAFLYSMNFLAIDLRWLNGPSSGALFLCYSLILGLCLMLSTGAIGTLAAFSFLRYL</sequence>
<dbReference type="PANTHER" id="PTHR10766">
    <property type="entry name" value="TRANSMEMBRANE 9 SUPERFAMILY PROTEIN"/>
    <property type="match status" value="1"/>
</dbReference>
<name>A0A9D5DDK0_9LILI</name>
<dbReference type="GO" id="GO:0072657">
    <property type="term" value="P:protein localization to membrane"/>
    <property type="evidence" value="ECO:0007669"/>
    <property type="project" value="TreeGrafter"/>
</dbReference>
<dbReference type="PANTHER" id="PTHR10766:SF163">
    <property type="entry name" value="TRANSMEMBRANE 9 SUPERFAMILY MEMBER 12"/>
    <property type="match status" value="1"/>
</dbReference>
<protein>
    <recommendedName>
        <fullName evidence="9">Transmembrane 9 superfamily member</fullName>
    </recommendedName>
</protein>
<dbReference type="GO" id="GO:0010008">
    <property type="term" value="C:endosome membrane"/>
    <property type="evidence" value="ECO:0007669"/>
    <property type="project" value="UniProtKB-SubCell"/>
</dbReference>
<dbReference type="EMBL" id="JAGGNH010000001">
    <property type="protein sequence ID" value="KAJ0988282.1"/>
    <property type="molecule type" value="Genomic_DNA"/>
</dbReference>
<evidence type="ECO:0000256" key="9">
    <source>
        <dbReference type="RuleBase" id="RU363079"/>
    </source>
</evidence>
<feature type="transmembrane region" description="Helical" evidence="9">
    <location>
        <begin position="202"/>
        <end position="221"/>
    </location>
</feature>
<feature type="transmembrane region" description="Helical" evidence="9">
    <location>
        <begin position="257"/>
        <end position="282"/>
    </location>
</feature>
<dbReference type="InterPro" id="IPR004240">
    <property type="entry name" value="EMP70"/>
</dbReference>
<evidence type="ECO:0000256" key="4">
    <source>
        <dbReference type="ARBA" id="ARBA00022692"/>
    </source>
</evidence>
<keyword evidence="7 9" id="KW-1133">Transmembrane helix</keyword>
<evidence type="ECO:0000256" key="1">
    <source>
        <dbReference type="ARBA" id="ARBA00004337"/>
    </source>
</evidence>
<feature type="transmembrane region" description="Helical" evidence="9">
    <location>
        <begin position="331"/>
        <end position="350"/>
    </location>
</feature>
<accession>A0A9D5DDK0</accession>
<feature type="transmembrane region" description="Helical" evidence="9">
    <location>
        <begin position="526"/>
        <end position="555"/>
    </location>
</feature>
<feature type="transmembrane region" description="Helical" evidence="9">
    <location>
        <begin position="294"/>
        <end position="319"/>
    </location>
</feature>
<evidence type="ECO:0000256" key="5">
    <source>
        <dbReference type="ARBA" id="ARBA00022729"/>
    </source>
</evidence>
<comment type="subcellular location">
    <subcellularLocation>
        <location evidence="1">Endosome membrane</location>
        <topology evidence="1">Multi-pass membrane protein</topology>
    </subcellularLocation>
    <subcellularLocation>
        <location evidence="2">Golgi apparatus membrane</location>
        <topology evidence="2">Multi-pass membrane protein</topology>
    </subcellularLocation>
</comment>
<reference evidence="10" key="2">
    <citation type="journal article" date="2022" name="Hortic Res">
        <title>The genome of Dioscorea zingiberensis sheds light on the biosynthesis, origin and evolution of the medicinally important diosgenin saponins.</title>
        <authorList>
            <person name="Li Y."/>
            <person name="Tan C."/>
            <person name="Li Z."/>
            <person name="Guo J."/>
            <person name="Li S."/>
            <person name="Chen X."/>
            <person name="Wang C."/>
            <person name="Dai X."/>
            <person name="Yang H."/>
            <person name="Song W."/>
            <person name="Hou L."/>
            <person name="Xu J."/>
            <person name="Tong Z."/>
            <person name="Xu A."/>
            <person name="Yuan X."/>
            <person name="Wang W."/>
            <person name="Yang Q."/>
            <person name="Chen L."/>
            <person name="Sun Z."/>
            <person name="Wang K."/>
            <person name="Pan B."/>
            <person name="Chen J."/>
            <person name="Bao Y."/>
            <person name="Liu F."/>
            <person name="Qi X."/>
            <person name="Gang D.R."/>
            <person name="Wen J."/>
            <person name="Li J."/>
        </authorList>
    </citation>
    <scope>NUCLEOTIDE SEQUENCE</scope>
    <source>
        <strain evidence="10">Dzin_1.0</strain>
    </source>
</reference>